<dbReference type="Pfam" id="PF01594">
    <property type="entry name" value="AI-2E_transport"/>
    <property type="match status" value="1"/>
</dbReference>
<gene>
    <name evidence="10" type="ORF">HMPREF0044_0619</name>
</gene>
<keyword evidence="11" id="KW-1185">Reference proteome</keyword>
<feature type="transmembrane region" description="Helical" evidence="9">
    <location>
        <begin position="44"/>
        <end position="66"/>
    </location>
</feature>
<evidence type="ECO:0008006" key="12">
    <source>
        <dbReference type="Google" id="ProtNLM"/>
    </source>
</evidence>
<evidence type="ECO:0000313" key="10">
    <source>
        <dbReference type="EMBL" id="EEH64148.1"/>
    </source>
</evidence>
<evidence type="ECO:0000256" key="6">
    <source>
        <dbReference type="ARBA" id="ARBA00022989"/>
    </source>
</evidence>
<feature type="transmembrane region" description="Helical" evidence="9">
    <location>
        <begin position="196"/>
        <end position="219"/>
    </location>
</feature>
<keyword evidence="3" id="KW-0813">Transport</keyword>
<dbReference type="Proteomes" id="UP000010301">
    <property type="component" value="Unassembled WGS sequence"/>
</dbReference>
<feature type="transmembrane region" description="Helical" evidence="9">
    <location>
        <begin position="225"/>
        <end position="249"/>
    </location>
</feature>
<dbReference type="AlphaFoldDB" id="C0VZM9"/>
<keyword evidence="6 9" id="KW-1133">Transmembrane helix</keyword>
<evidence type="ECO:0000313" key="11">
    <source>
        <dbReference type="Proteomes" id="UP000010301"/>
    </source>
</evidence>
<comment type="similarity">
    <text evidence="2">Belongs to the autoinducer-2 exporter (AI-2E) (TC 2.A.86) family.</text>
</comment>
<keyword evidence="5 9" id="KW-0812">Transmembrane</keyword>
<protein>
    <recommendedName>
        <fullName evidence="12">ATP synthase F0, A subunit</fullName>
    </recommendedName>
</protein>
<keyword evidence="7 9" id="KW-0472">Membrane</keyword>
<dbReference type="eggNOG" id="COG0628">
    <property type="taxonomic scope" value="Bacteria"/>
</dbReference>
<dbReference type="PANTHER" id="PTHR21716:SF53">
    <property type="entry name" value="PERMEASE PERM-RELATED"/>
    <property type="match status" value="1"/>
</dbReference>
<feature type="transmembrane region" description="Helical" evidence="9">
    <location>
        <begin position="256"/>
        <end position="278"/>
    </location>
</feature>
<reference evidence="10 11" key="1">
    <citation type="submission" date="2009-01" db="EMBL/GenBank/DDBJ databases">
        <authorList>
            <person name="Qin X."/>
            <person name="Bachman B."/>
            <person name="Battles P."/>
            <person name="Bell A."/>
            <person name="Bess C."/>
            <person name="Bickham C."/>
            <person name="Chaboub L."/>
            <person name="Chen D."/>
            <person name="Coyle M."/>
            <person name="Deiros D.R."/>
            <person name="Dinh H."/>
            <person name="Forbes L."/>
            <person name="Fowler G."/>
            <person name="Francisco L."/>
            <person name="Fu Q."/>
            <person name="Gubbala S."/>
            <person name="Hale W."/>
            <person name="Han Y."/>
            <person name="Hemphill L."/>
            <person name="Highlander S.K."/>
            <person name="Hirani K."/>
            <person name="Hogues M."/>
            <person name="Jackson L."/>
            <person name="Jakkamsetti A."/>
            <person name="Javaid M."/>
            <person name="Jiang H."/>
            <person name="Korchina V."/>
            <person name="Kovar C."/>
            <person name="Lara F."/>
            <person name="Lee S."/>
            <person name="Mata R."/>
            <person name="Mathew T."/>
            <person name="Moen C."/>
            <person name="Morales K."/>
            <person name="Munidasa M."/>
            <person name="Nazareth L."/>
            <person name="Ngo R."/>
            <person name="Nguyen L."/>
            <person name="Okwuonu G."/>
            <person name="Ongeri F."/>
            <person name="Patil S."/>
            <person name="Petrosino J."/>
            <person name="Pham C."/>
            <person name="Pham P."/>
            <person name="Pu L.-L."/>
            <person name="Puazo M."/>
            <person name="Raj R."/>
            <person name="Reid J."/>
            <person name="Rouhana J."/>
            <person name="Saada N."/>
            <person name="Shang Y."/>
            <person name="Simmons D."/>
            <person name="Thornton R."/>
            <person name="Warren J."/>
            <person name="Weissenberger G."/>
            <person name="Zhang J."/>
            <person name="Zhang L."/>
            <person name="Zhou C."/>
            <person name="Zhu D."/>
            <person name="Muzny D."/>
            <person name="Worley K."/>
            <person name="Gibbs R."/>
        </authorList>
    </citation>
    <scope>NUCLEOTIDE SEQUENCE [LARGE SCALE GENOMIC DNA]</scope>
    <source>
        <strain evidence="10 11">DSM 15436</strain>
    </source>
</reference>
<evidence type="ECO:0000256" key="3">
    <source>
        <dbReference type="ARBA" id="ARBA00022448"/>
    </source>
</evidence>
<feature type="transmembrane region" description="Helical" evidence="9">
    <location>
        <begin position="12"/>
        <end position="32"/>
    </location>
</feature>
<dbReference type="InterPro" id="IPR002549">
    <property type="entry name" value="AI-2E-like"/>
</dbReference>
<feature type="region of interest" description="Disordered" evidence="8">
    <location>
        <begin position="389"/>
        <end position="411"/>
    </location>
</feature>
<evidence type="ECO:0000256" key="7">
    <source>
        <dbReference type="ARBA" id="ARBA00023136"/>
    </source>
</evidence>
<feature type="compositionally biased region" description="Basic and acidic residues" evidence="8">
    <location>
        <begin position="395"/>
        <end position="411"/>
    </location>
</feature>
<dbReference type="EMBL" id="ACFG01000029">
    <property type="protein sequence ID" value="EEH64148.1"/>
    <property type="molecule type" value="Genomic_DNA"/>
</dbReference>
<dbReference type="HOGENOM" id="CLU_031275_3_2_11"/>
<dbReference type="STRING" id="525245.HMPREF0044_0619"/>
<dbReference type="GO" id="GO:0055085">
    <property type="term" value="P:transmembrane transport"/>
    <property type="evidence" value="ECO:0007669"/>
    <property type="project" value="TreeGrafter"/>
</dbReference>
<evidence type="ECO:0000256" key="8">
    <source>
        <dbReference type="SAM" id="MobiDB-lite"/>
    </source>
</evidence>
<name>C0VZM9_9ACTO</name>
<dbReference type="GO" id="GO:0005886">
    <property type="term" value="C:plasma membrane"/>
    <property type="evidence" value="ECO:0007669"/>
    <property type="project" value="UniProtKB-SubCell"/>
</dbReference>
<feature type="transmembrane region" description="Helical" evidence="9">
    <location>
        <begin position="133"/>
        <end position="155"/>
    </location>
</feature>
<comment type="caution">
    <text evidence="10">The sequence shown here is derived from an EMBL/GenBank/DDBJ whole genome shotgun (WGS) entry which is preliminary data.</text>
</comment>
<sequence length="411" mass="44230">MIFLIGYLVSYVYIFVVPILLALLFAVLLDPFNRMLKRKLKFPPALAAGVSLIFGLGIVVGLISAASTQIAFQFKDLAGRAQQGADKLIAWIRTEPFGIDSSYIDTHLEDLVDAITGLVKGNSSTLATGVLQVSTSIGTILTGAILSLFVLFFFLKEGRTIWLWFVRILPEGAREPLHESAIRGWLTLGGYVRAQITVAAIDALGIGLGAYFLGVPLAIPLGVLVFVGSFIPIIGAMITGSIAVLVALVDQGPQTAVIMIVVILAVQQIEGNLLQPWLMSSAVSLHPLAVLLSVACGSFLFGISGALFAVPIAAFINTSMLYLHGYDRFPHLMNDPDRPGGPPGMLKQQILETYDESFAMHRSVARKPQEQESTETLLDAIKAETDVIPAPGKADTLRTDTKTLDKKPESE</sequence>
<evidence type="ECO:0000256" key="1">
    <source>
        <dbReference type="ARBA" id="ARBA00004651"/>
    </source>
</evidence>
<comment type="subcellular location">
    <subcellularLocation>
        <location evidence="1">Cell membrane</location>
        <topology evidence="1">Multi-pass membrane protein</topology>
    </subcellularLocation>
</comment>
<dbReference type="PANTHER" id="PTHR21716">
    <property type="entry name" value="TRANSMEMBRANE PROTEIN"/>
    <property type="match status" value="1"/>
</dbReference>
<keyword evidence="4" id="KW-1003">Cell membrane</keyword>
<evidence type="ECO:0000256" key="5">
    <source>
        <dbReference type="ARBA" id="ARBA00022692"/>
    </source>
</evidence>
<feature type="transmembrane region" description="Helical" evidence="9">
    <location>
        <begin position="290"/>
        <end position="323"/>
    </location>
</feature>
<evidence type="ECO:0000256" key="9">
    <source>
        <dbReference type="SAM" id="Phobius"/>
    </source>
</evidence>
<accession>C0VZM9</accession>
<organism evidence="10 11">
    <name type="scientific">Gleimia coleocanis DSM 15436</name>
    <dbReference type="NCBI Taxonomy" id="525245"/>
    <lineage>
        <taxon>Bacteria</taxon>
        <taxon>Bacillati</taxon>
        <taxon>Actinomycetota</taxon>
        <taxon>Actinomycetes</taxon>
        <taxon>Actinomycetales</taxon>
        <taxon>Actinomycetaceae</taxon>
        <taxon>Gleimia</taxon>
    </lineage>
</organism>
<evidence type="ECO:0000256" key="4">
    <source>
        <dbReference type="ARBA" id="ARBA00022475"/>
    </source>
</evidence>
<proteinExistence type="inferred from homology"/>
<evidence type="ECO:0000256" key="2">
    <source>
        <dbReference type="ARBA" id="ARBA00009773"/>
    </source>
</evidence>